<dbReference type="InterPro" id="IPR036265">
    <property type="entry name" value="HIT-like_sf"/>
</dbReference>
<evidence type="ECO:0000259" key="10">
    <source>
        <dbReference type="PROSITE" id="PS51084"/>
    </source>
</evidence>
<reference evidence="11" key="1">
    <citation type="journal article" date="2015" name="J. Med. Entomol.">
        <title>A Deep Insight Into the Sialotranscriptome of the Chagas Disease Vector, Panstrongylus megistus (Hemiptera: Heteroptera).</title>
        <authorList>
            <person name="Ribeiro J.M."/>
            <person name="Schwarz A."/>
            <person name="Francischetti I.M."/>
        </authorList>
    </citation>
    <scope>NUCLEOTIDE SEQUENCE</scope>
    <source>
        <tissue evidence="11">Salivary glands</tissue>
    </source>
</reference>
<proteinExistence type="evidence at transcript level"/>
<dbReference type="PANTHER" id="PTHR12486:SF5">
    <property type="entry name" value="ADENOSINE 5'-MONOPHOSPHORAMIDASE HINT3"/>
    <property type="match status" value="1"/>
</dbReference>
<dbReference type="EMBL" id="GBGD01003359">
    <property type="protein sequence ID" value="JAC85530.1"/>
    <property type="molecule type" value="mRNA"/>
</dbReference>
<keyword evidence="2" id="KW-0378">Hydrolase</keyword>
<dbReference type="Pfam" id="PF11969">
    <property type="entry name" value="DcpS_C"/>
    <property type="match status" value="1"/>
</dbReference>
<dbReference type="GO" id="GO:0000166">
    <property type="term" value="F:nucleotide binding"/>
    <property type="evidence" value="ECO:0007669"/>
    <property type="project" value="UniProtKB-KW"/>
</dbReference>
<evidence type="ECO:0000256" key="3">
    <source>
        <dbReference type="ARBA" id="ARBA00024472"/>
    </source>
</evidence>
<dbReference type="GO" id="GO:0016787">
    <property type="term" value="F:hydrolase activity"/>
    <property type="evidence" value="ECO:0007669"/>
    <property type="project" value="UniProtKB-KW"/>
</dbReference>
<comment type="catalytic activity">
    <reaction evidence="3">
        <text>adenosine 5'-phosphoramidate + H2O = NH4(+) + AMP</text>
        <dbReference type="Rhea" id="RHEA:67916"/>
        <dbReference type="ChEBI" id="CHEBI:15377"/>
        <dbReference type="ChEBI" id="CHEBI:28938"/>
        <dbReference type="ChEBI" id="CHEBI:57890"/>
        <dbReference type="ChEBI" id="CHEBI:456215"/>
    </reaction>
</comment>
<evidence type="ECO:0000256" key="1">
    <source>
        <dbReference type="ARBA" id="ARBA00022741"/>
    </source>
</evidence>
<evidence type="ECO:0000313" key="11">
    <source>
        <dbReference type="EMBL" id="JAC85530.1"/>
    </source>
</evidence>
<dbReference type="InterPro" id="IPR001310">
    <property type="entry name" value="Histidine_triad_HIT"/>
</dbReference>
<organism evidence="11">
    <name type="scientific">Panstrongylus megistus</name>
    <dbReference type="NCBI Taxonomy" id="65343"/>
    <lineage>
        <taxon>Eukaryota</taxon>
        <taxon>Metazoa</taxon>
        <taxon>Ecdysozoa</taxon>
        <taxon>Arthropoda</taxon>
        <taxon>Hexapoda</taxon>
        <taxon>Insecta</taxon>
        <taxon>Pterygota</taxon>
        <taxon>Neoptera</taxon>
        <taxon>Paraneoptera</taxon>
        <taxon>Hemiptera</taxon>
        <taxon>Heteroptera</taxon>
        <taxon>Panheteroptera</taxon>
        <taxon>Cimicomorpha</taxon>
        <taxon>Reduviidae</taxon>
        <taxon>Triatominae</taxon>
        <taxon>Panstrongylus</taxon>
    </lineage>
</organism>
<feature type="domain" description="HIT" evidence="10">
    <location>
        <begin position="9"/>
        <end position="116"/>
    </location>
</feature>
<comment type="similarity">
    <text evidence="4">Belongs to the HINT family.</text>
</comment>
<dbReference type="SUPFAM" id="SSF54197">
    <property type="entry name" value="HIT-like"/>
    <property type="match status" value="1"/>
</dbReference>
<dbReference type="PRINTS" id="PR00332">
    <property type="entry name" value="HISTRIAD"/>
</dbReference>
<accession>A0A069DNX0</accession>
<dbReference type="Gene3D" id="3.30.428.10">
    <property type="entry name" value="HIT-like"/>
    <property type="match status" value="1"/>
</dbReference>
<sequence>MGTCTDNCVFCDIIRENDKNKITFEDELVVIFPDIKPASSSHYLVVPKIHILDVKQLNPSHLNLLQHMISVGKNVLEDKNCETSEMRFGFHWPPFRTVPHLHLHAIAPISQMNFLSRMIFKENSWWFVTPEYVVSRLEGMKTDKQCL</sequence>
<dbReference type="PROSITE" id="PS51084">
    <property type="entry name" value="HIT_2"/>
    <property type="match status" value="1"/>
</dbReference>
<protein>
    <recommendedName>
        <fullName evidence="5">Adenosine 5'-monophosphoramidase HINT3</fullName>
    </recommendedName>
    <alternativeName>
        <fullName evidence="6">Histidine triad nucleotide-binding protein 3</fullName>
    </alternativeName>
</protein>
<feature type="active site" description="Tele-AMP-histidine intermediate" evidence="7">
    <location>
        <position position="102"/>
    </location>
</feature>
<evidence type="ECO:0000256" key="2">
    <source>
        <dbReference type="ARBA" id="ARBA00022801"/>
    </source>
</evidence>
<evidence type="ECO:0000256" key="4">
    <source>
        <dbReference type="ARBA" id="ARBA00025764"/>
    </source>
</evidence>
<name>A0A069DNX0_9HEMI</name>
<evidence type="ECO:0000256" key="8">
    <source>
        <dbReference type="PIRSR" id="PIRSR601310-3"/>
    </source>
</evidence>
<evidence type="ECO:0000256" key="5">
    <source>
        <dbReference type="ARBA" id="ARBA00039802"/>
    </source>
</evidence>
<keyword evidence="1" id="KW-0547">Nucleotide-binding</keyword>
<feature type="short sequence motif" description="Histidine triad motif" evidence="8 9">
    <location>
        <begin position="100"/>
        <end position="104"/>
    </location>
</feature>
<evidence type="ECO:0000256" key="9">
    <source>
        <dbReference type="PROSITE-ProRule" id="PRU00464"/>
    </source>
</evidence>
<evidence type="ECO:0000256" key="6">
    <source>
        <dbReference type="ARBA" id="ARBA00042361"/>
    </source>
</evidence>
<dbReference type="AlphaFoldDB" id="A0A069DNX0"/>
<dbReference type="PANTHER" id="PTHR12486">
    <property type="entry name" value="APRATAXIN-RELATED"/>
    <property type="match status" value="1"/>
</dbReference>
<evidence type="ECO:0000256" key="7">
    <source>
        <dbReference type="PIRSR" id="PIRSR601310-1"/>
    </source>
</evidence>
<dbReference type="InterPro" id="IPR011146">
    <property type="entry name" value="HIT-like"/>
</dbReference>